<reference evidence="3" key="1">
    <citation type="submission" date="2016-06" db="UniProtKB">
        <authorList>
            <consortium name="WormBaseParasite"/>
        </authorList>
    </citation>
    <scope>IDENTIFICATION</scope>
</reference>
<accession>A0A183DM33</accession>
<sequence length="122" mass="13142">MKLKWKRLDCASRIVLDETVRGSALVEADPGIVLVEADPEIVRAGVDPEIVLGGASPGIVLVEADPEAVLVEAGPENAVVEADPGIVTGTRDCREENRLEIDALIRRKRQTLQKVPGKENPK</sequence>
<evidence type="ECO:0000313" key="1">
    <source>
        <dbReference type="EMBL" id="VDK77215.1"/>
    </source>
</evidence>
<organism evidence="3">
    <name type="scientific">Gongylonema pulchrum</name>
    <dbReference type="NCBI Taxonomy" id="637853"/>
    <lineage>
        <taxon>Eukaryota</taxon>
        <taxon>Metazoa</taxon>
        <taxon>Ecdysozoa</taxon>
        <taxon>Nematoda</taxon>
        <taxon>Chromadorea</taxon>
        <taxon>Rhabditida</taxon>
        <taxon>Spirurina</taxon>
        <taxon>Spiruromorpha</taxon>
        <taxon>Spiruroidea</taxon>
        <taxon>Gongylonematidae</taxon>
        <taxon>Gongylonema</taxon>
    </lineage>
</organism>
<reference evidence="1 2" key="2">
    <citation type="submission" date="2018-11" db="EMBL/GenBank/DDBJ databases">
        <authorList>
            <consortium name="Pathogen Informatics"/>
        </authorList>
    </citation>
    <scope>NUCLEOTIDE SEQUENCE [LARGE SCALE GENOMIC DNA]</scope>
</reference>
<dbReference type="WBParaSite" id="GPUH_0000978501-mRNA-1">
    <property type="protein sequence ID" value="GPUH_0000978501-mRNA-1"/>
    <property type="gene ID" value="GPUH_0000978501"/>
</dbReference>
<proteinExistence type="predicted"/>
<dbReference type="AlphaFoldDB" id="A0A183DM33"/>
<evidence type="ECO:0000313" key="3">
    <source>
        <dbReference type="WBParaSite" id="GPUH_0000978501-mRNA-1"/>
    </source>
</evidence>
<name>A0A183DM33_9BILA</name>
<dbReference type="Proteomes" id="UP000271098">
    <property type="component" value="Unassembled WGS sequence"/>
</dbReference>
<evidence type="ECO:0000313" key="2">
    <source>
        <dbReference type="Proteomes" id="UP000271098"/>
    </source>
</evidence>
<protein>
    <submittedName>
        <fullName evidence="3">Carbon storage regulator</fullName>
    </submittedName>
</protein>
<dbReference type="EMBL" id="UYRT01033638">
    <property type="protein sequence ID" value="VDK77215.1"/>
    <property type="molecule type" value="Genomic_DNA"/>
</dbReference>
<gene>
    <name evidence="1" type="ORF">GPUH_LOCUS9773</name>
</gene>
<keyword evidence="2" id="KW-1185">Reference proteome</keyword>